<dbReference type="Pfam" id="PF00571">
    <property type="entry name" value="CBS"/>
    <property type="match status" value="2"/>
</dbReference>
<feature type="domain" description="SIS" evidence="8">
    <location>
        <begin position="28"/>
        <end position="171"/>
    </location>
</feature>
<dbReference type="Gene3D" id="3.40.50.10490">
    <property type="entry name" value="Glucose-6-phosphate isomerase like protein, domain 1"/>
    <property type="match status" value="1"/>
</dbReference>
<dbReference type="SMART" id="SM00116">
    <property type="entry name" value="CBS"/>
    <property type="match status" value="2"/>
</dbReference>
<dbReference type="NCBIfam" id="TIGR00393">
    <property type="entry name" value="kpsF"/>
    <property type="match status" value="1"/>
</dbReference>
<dbReference type="EMBL" id="FR872582">
    <property type="protein sequence ID" value="CCB88250.1"/>
    <property type="molecule type" value="Genomic_DNA"/>
</dbReference>
<evidence type="ECO:0000256" key="6">
    <source>
        <dbReference type="PROSITE-ProRule" id="PRU00703"/>
    </source>
</evidence>
<dbReference type="InterPro" id="IPR004800">
    <property type="entry name" value="KdsD/KpsF-type"/>
</dbReference>
<dbReference type="InterPro" id="IPR001347">
    <property type="entry name" value="SIS_dom"/>
</dbReference>
<dbReference type="STRING" id="331113.SNE_A03730"/>
<evidence type="ECO:0000256" key="4">
    <source>
        <dbReference type="PIRNR" id="PIRNR004692"/>
    </source>
</evidence>
<accession>F8L6C0</accession>
<dbReference type="Proteomes" id="UP000000496">
    <property type="component" value="Chromosome gsn.131"/>
</dbReference>
<dbReference type="PROSITE" id="PS51464">
    <property type="entry name" value="SIS"/>
    <property type="match status" value="1"/>
</dbReference>
<feature type="site" description="Catalytically relevant" evidence="5">
    <location>
        <position position="180"/>
    </location>
</feature>
<evidence type="ECO:0000256" key="3">
    <source>
        <dbReference type="ARBA" id="ARBA00023122"/>
    </source>
</evidence>
<dbReference type="InterPro" id="IPR000644">
    <property type="entry name" value="CBS_dom"/>
</dbReference>
<dbReference type="KEGG" id="sng:SNE_A03730"/>
<dbReference type="Gene3D" id="3.10.580.10">
    <property type="entry name" value="CBS-domain"/>
    <property type="match status" value="1"/>
</dbReference>
<keyword evidence="9" id="KW-0413">Isomerase</keyword>
<dbReference type="PANTHER" id="PTHR47476">
    <property type="match status" value="1"/>
</dbReference>
<dbReference type="CDD" id="cd05014">
    <property type="entry name" value="SIS_Kpsf"/>
    <property type="match status" value="1"/>
</dbReference>
<comment type="similarity">
    <text evidence="1 4">Belongs to the SIS family. GutQ/KpsF subfamily.</text>
</comment>
<dbReference type="Pfam" id="PF01380">
    <property type="entry name" value="SIS"/>
    <property type="match status" value="1"/>
</dbReference>
<reference key="1">
    <citation type="journal article" date="2011" name="Mol. Biol. Evol.">
        <title>Unity in variety -- the pan-genome of the Chlamydiae.</title>
        <authorList>
            <person name="Collingro A."/>
            <person name="Tischler P."/>
            <person name="Weinmaier T."/>
            <person name="Penz T."/>
            <person name="Heinz E."/>
            <person name="Brunham R.C."/>
            <person name="Read T.D."/>
            <person name="Bavoil P.M."/>
            <person name="Sachse K."/>
            <person name="Kahane S."/>
            <person name="Friedman M.G."/>
            <person name="Rattei T."/>
            <person name="Myers G.S.A."/>
            <person name="Horn M."/>
        </authorList>
    </citation>
    <scope>NUCLEOTIDE SEQUENCE</scope>
    <source>
        <strain>Z</strain>
    </source>
</reference>
<proteinExistence type="inferred from homology"/>
<organism evidence="9 10">
    <name type="scientific">Simkania negevensis (strain ATCC VR-1471 / DSM 27360 / Z)</name>
    <dbReference type="NCBI Taxonomy" id="331113"/>
    <lineage>
        <taxon>Bacteria</taxon>
        <taxon>Pseudomonadati</taxon>
        <taxon>Chlamydiota</taxon>
        <taxon>Chlamydiia</taxon>
        <taxon>Parachlamydiales</taxon>
        <taxon>Simkaniaceae</taxon>
        <taxon>Simkania</taxon>
    </lineage>
</organism>
<feature type="domain" description="CBS" evidence="7">
    <location>
        <begin position="197"/>
        <end position="256"/>
    </location>
</feature>
<feature type="site" description="Catalytically relevant" evidence="5">
    <location>
        <position position="139"/>
    </location>
</feature>
<dbReference type="InterPro" id="IPR035474">
    <property type="entry name" value="SIS_Kpsf"/>
</dbReference>
<evidence type="ECO:0000313" key="10">
    <source>
        <dbReference type="Proteomes" id="UP000000496"/>
    </source>
</evidence>
<dbReference type="PROSITE" id="PS51371">
    <property type="entry name" value="CBS"/>
    <property type="match status" value="2"/>
</dbReference>
<name>F8L6C0_SIMNZ</name>
<dbReference type="GO" id="GO:0019146">
    <property type="term" value="F:arabinose-5-phosphate isomerase activity"/>
    <property type="evidence" value="ECO:0007669"/>
    <property type="project" value="UniProtKB-EC"/>
</dbReference>
<gene>
    <name evidence="9" type="primary">kdsD</name>
    <name evidence="9" type="ordered locus">SNE_A03730</name>
</gene>
<keyword evidence="2" id="KW-0677">Repeat</keyword>
<dbReference type="PANTHER" id="PTHR47476:SF2">
    <property type="entry name" value="ARABINOSE 5-PHOSPHATE ISOMERASE-RELATED"/>
    <property type="match status" value="1"/>
</dbReference>
<keyword evidence="10" id="KW-1185">Reference proteome</keyword>
<evidence type="ECO:0000256" key="5">
    <source>
        <dbReference type="PIRSR" id="PIRSR004692-3"/>
    </source>
</evidence>
<dbReference type="EC" id="5.3.1.13" evidence="9"/>
<dbReference type="InterPro" id="IPR046348">
    <property type="entry name" value="SIS_dom_sf"/>
</dbReference>
<dbReference type="eggNOG" id="COG2905">
    <property type="taxonomic scope" value="Bacteria"/>
</dbReference>
<evidence type="ECO:0000313" key="9">
    <source>
        <dbReference type="EMBL" id="CCB88250.1"/>
    </source>
</evidence>
<dbReference type="eggNOG" id="COG0794">
    <property type="taxonomic scope" value="Bacteria"/>
</dbReference>
<dbReference type="GO" id="GO:1901135">
    <property type="term" value="P:carbohydrate derivative metabolic process"/>
    <property type="evidence" value="ECO:0007669"/>
    <property type="project" value="InterPro"/>
</dbReference>
<dbReference type="SUPFAM" id="SSF53697">
    <property type="entry name" value="SIS domain"/>
    <property type="match status" value="1"/>
</dbReference>
<dbReference type="AlphaFoldDB" id="F8L6C0"/>
<dbReference type="GO" id="GO:0005975">
    <property type="term" value="P:carbohydrate metabolic process"/>
    <property type="evidence" value="ECO:0007669"/>
    <property type="project" value="InterPro"/>
</dbReference>
<dbReference type="GO" id="GO:0097367">
    <property type="term" value="F:carbohydrate derivative binding"/>
    <property type="evidence" value="ECO:0007669"/>
    <property type="project" value="InterPro"/>
</dbReference>
<dbReference type="InterPro" id="IPR046342">
    <property type="entry name" value="CBS_dom_sf"/>
</dbReference>
<dbReference type="HOGENOM" id="CLU_040681_13_1_0"/>
<dbReference type="RefSeq" id="WP_013942717.1">
    <property type="nucleotide sequence ID" value="NC_015713.1"/>
</dbReference>
<reference evidence="9 10" key="2">
    <citation type="journal article" date="2011" name="Mol. Biol. Evol.">
        <title>Unity in variety--the pan-genome of the Chlamydiae.</title>
        <authorList>
            <person name="Collingro A."/>
            <person name="Tischler P."/>
            <person name="Weinmaier T."/>
            <person name="Penz T."/>
            <person name="Heinz E."/>
            <person name="Brunham R.C."/>
            <person name="Read T.D."/>
            <person name="Bavoil P.M."/>
            <person name="Sachse K."/>
            <person name="Kahane S."/>
            <person name="Friedman M.G."/>
            <person name="Rattei T."/>
            <person name="Myers G.S."/>
            <person name="Horn M."/>
        </authorList>
    </citation>
    <scope>NUCLEOTIDE SEQUENCE [LARGE SCALE GENOMIC DNA]</scope>
    <source>
        <strain evidence="10">ATCC VR-1471 / Z</strain>
    </source>
</reference>
<evidence type="ECO:0000259" key="8">
    <source>
        <dbReference type="PROSITE" id="PS51464"/>
    </source>
</evidence>
<feature type="site" description="Catalytically relevant" evidence="5">
    <location>
        <position position="46"/>
    </location>
</feature>
<evidence type="ECO:0000259" key="7">
    <source>
        <dbReference type="PROSITE" id="PS51371"/>
    </source>
</evidence>
<dbReference type="PIRSF" id="PIRSF004692">
    <property type="entry name" value="KdsD_KpsF"/>
    <property type="match status" value="1"/>
</dbReference>
<sequence length="319" mass="35685">MLKELFEEYQLNLNHFFDRINTAKAEEIFQEFKGCKGKLIFTGVGKSGIIAEKLSTTMISTGTTSLYLPPTNALHGDIGIVARGDLLICISKSGESEELLNLIPFVKERGAKAIAWVSNPQSRLLEVCDLGIHLPFIRELCPFDLAPTTSTAVQLIFGDVLTMALMKAKRFSLDEYALNHPAGNIGKKITIRVHDLMLKEHRLPISHPNQPLREGIIELTNKRCGCLLITDEEGNLKGIFTDGDLRRCIQKDPTGVLEKPMQELMTPNFFSINENLLAWEALTLMQQNPERRVMMLPVLEGRKLVGLLHMHDIIQAGIS</sequence>
<evidence type="ECO:0000256" key="2">
    <source>
        <dbReference type="ARBA" id="ARBA00022737"/>
    </source>
</evidence>
<evidence type="ECO:0000256" key="1">
    <source>
        <dbReference type="ARBA" id="ARBA00008165"/>
    </source>
</evidence>
<feature type="site" description="Catalytically relevant" evidence="5">
    <location>
        <position position="98"/>
    </location>
</feature>
<dbReference type="OrthoDB" id="9762536at2"/>
<keyword evidence="3 6" id="KW-0129">CBS domain</keyword>
<feature type="domain" description="CBS" evidence="7">
    <location>
        <begin position="265"/>
        <end position="319"/>
    </location>
</feature>
<dbReference type="CDD" id="cd04604">
    <property type="entry name" value="CBS_pair_SIS_assoc"/>
    <property type="match status" value="1"/>
</dbReference>
<protein>
    <submittedName>
        <fullName evidence="9">Arabinose 5-phosphate isomerase</fullName>
        <ecNumber evidence="9">5.3.1.13</ecNumber>
    </submittedName>
</protein>